<protein>
    <submittedName>
        <fullName evidence="1">Uncharacterized protein</fullName>
    </submittedName>
</protein>
<reference evidence="1" key="1">
    <citation type="submission" date="2019-10" db="EMBL/GenBank/DDBJ databases">
        <title>Conservation and host-specific expression of non-tandemly repeated heterogenous ribosome RNA gene in arbuscular mycorrhizal fungi.</title>
        <authorList>
            <person name="Maeda T."/>
            <person name="Kobayashi Y."/>
            <person name="Nakagawa T."/>
            <person name="Ezawa T."/>
            <person name="Yamaguchi K."/>
            <person name="Bino T."/>
            <person name="Nishimoto Y."/>
            <person name="Shigenobu S."/>
            <person name="Kawaguchi M."/>
        </authorList>
    </citation>
    <scope>NUCLEOTIDE SEQUENCE</scope>
    <source>
        <strain evidence="1">HR1</strain>
    </source>
</reference>
<dbReference type="Proteomes" id="UP000615446">
    <property type="component" value="Unassembled WGS sequence"/>
</dbReference>
<sequence length="148" mass="17411">MREYSFQIKKCNQPECHICMSIHLPEHVFNDIYFILDPQLSSNPEHFQDFNSLYGHATSKKTYQAPDDILVLSKVRDFIRCVNCGKLKINQTCHDHIEQVYYSCKIPHSPICYFCEEADELVEPDERNKSEWQTIYPLCSSCQNKGLR</sequence>
<gene>
    <name evidence="1" type="ORF">RCL2_000826800</name>
</gene>
<dbReference type="OrthoDB" id="2337892at2759"/>
<name>A0A8H3L394_9GLOM</name>
<evidence type="ECO:0000313" key="2">
    <source>
        <dbReference type="Proteomes" id="UP000615446"/>
    </source>
</evidence>
<organism evidence="1 2">
    <name type="scientific">Rhizophagus clarus</name>
    <dbReference type="NCBI Taxonomy" id="94130"/>
    <lineage>
        <taxon>Eukaryota</taxon>
        <taxon>Fungi</taxon>
        <taxon>Fungi incertae sedis</taxon>
        <taxon>Mucoromycota</taxon>
        <taxon>Glomeromycotina</taxon>
        <taxon>Glomeromycetes</taxon>
        <taxon>Glomerales</taxon>
        <taxon>Glomeraceae</taxon>
        <taxon>Rhizophagus</taxon>
    </lineage>
</organism>
<dbReference type="EMBL" id="BLAL01000053">
    <property type="protein sequence ID" value="GES81008.1"/>
    <property type="molecule type" value="Genomic_DNA"/>
</dbReference>
<proteinExistence type="predicted"/>
<comment type="caution">
    <text evidence="1">The sequence shown here is derived from an EMBL/GenBank/DDBJ whole genome shotgun (WGS) entry which is preliminary data.</text>
</comment>
<dbReference type="AlphaFoldDB" id="A0A8H3L394"/>
<evidence type="ECO:0000313" key="1">
    <source>
        <dbReference type="EMBL" id="GES81008.1"/>
    </source>
</evidence>
<accession>A0A8H3L394</accession>